<organism evidence="3 4">
    <name type="scientific">Gluconobacter potus</name>
    <dbReference type="NCBI Taxonomy" id="2724927"/>
    <lineage>
        <taxon>Bacteria</taxon>
        <taxon>Pseudomonadati</taxon>
        <taxon>Pseudomonadota</taxon>
        <taxon>Alphaproteobacteria</taxon>
        <taxon>Acetobacterales</taxon>
        <taxon>Acetobacteraceae</taxon>
        <taxon>Gluconobacter</taxon>
    </lineage>
</organism>
<feature type="transmembrane region" description="Helical" evidence="2">
    <location>
        <begin position="16"/>
        <end position="37"/>
    </location>
</feature>
<comment type="caution">
    <text evidence="3">The sequence shown here is derived from an EMBL/GenBank/DDBJ whole genome shotgun (WGS) entry which is preliminary data.</text>
</comment>
<evidence type="ECO:0000256" key="1">
    <source>
        <dbReference type="SAM" id="Coils"/>
    </source>
</evidence>
<dbReference type="PATRIC" id="fig|442.7.peg.2186"/>
<dbReference type="Proteomes" id="UP000075573">
    <property type="component" value="Unassembled WGS sequence"/>
</dbReference>
<reference evidence="3 4" key="1">
    <citation type="submission" date="2015-06" db="EMBL/GenBank/DDBJ databases">
        <title>Improved classification and identification of acetic acid bacteria using matrix-assisted laser desorption/ionization time-of-flight mass spectrometry; Gluconobacter nephelii and Gluconobacter uchimurae are later heterotypic synonyms of Gluconobacter japonicus and Gluconobacter oxydans, respectively.</title>
        <authorList>
            <person name="Li L."/>
            <person name="Cleenwerck I."/>
            <person name="De Vuyst L."/>
            <person name="Vandamme P."/>
        </authorList>
    </citation>
    <scope>NUCLEOTIDE SEQUENCE [LARGE SCALE GENOMIC DNA]</scope>
    <source>
        <strain evidence="3 4">LMG 1764</strain>
    </source>
</reference>
<sequence length="99" mass="11115">MTNAASVAAGVILPSWLAIVLFLLGAIVTVGVVIAWLRHHGLDRRVDALERNRREDQERSQRLEQMMQSVISGQQMVTHDVHGLRDLIYTMVKGHMENG</sequence>
<dbReference type="EMBL" id="LHZB01000117">
    <property type="protein sequence ID" value="KXV00269.1"/>
    <property type="molecule type" value="Genomic_DNA"/>
</dbReference>
<proteinExistence type="predicted"/>
<evidence type="ECO:0000313" key="3">
    <source>
        <dbReference type="EMBL" id="KXV00269.1"/>
    </source>
</evidence>
<keyword evidence="2" id="KW-0812">Transmembrane</keyword>
<gene>
    <name evidence="3" type="ORF">AD929_11575</name>
</gene>
<keyword evidence="1" id="KW-0175">Coiled coil</keyword>
<evidence type="ECO:0000256" key="2">
    <source>
        <dbReference type="SAM" id="Phobius"/>
    </source>
</evidence>
<name>A0A149QSH4_9PROT</name>
<dbReference type="RefSeq" id="WP_062497049.1">
    <property type="nucleotide sequence ID" value="NZ_LHZB01000117.1"/>
</dbReference>
<keyword evidence="2" id="KW-0472">Membrane</keyword>
<feature type="coiled-coil region" evidence="1">
    <location>
        <begin position="39"/>
        <end position="66"/>
    </location>
</feature>
<evidence type="ECO:0000313" key="4">
    <source>
        <dbReference type="Proteomes" id="UP000075573"/>
    </source>
</evidence>
<accession>A0A149QSH4</accession>
<dbReference type="AlphaFoldDB" id="A0A149QSH4"/>
<protein>
    <submittedName>
        <fullName evidence="3">Uncharacterized protein</fullName>
    </submittedName>
</protein>
<keyword evidence="2" id="KW-1133">Transmembrane helix</keyword>